<gene>
    <name evidence="1" type="ORF">AA0113_g8738</name>
</gene>
<reference evidence="2" key="1">
    <citation type="journal article" date="2019" name="bioRxiv">
        <title>Genomics, evolutionary history and diagnostics of the Alternaria alternata species group including apple and Asian pear pathotypes.</title>
        <authorList>
            <person name="Armitage A.D."/>
            <person name="Cockerton H.M."/>
            <person name="Sreenivasaprasad S."/>
            <person name="Woodhall J.W."/>
            <person name="Lane C.R."/>
            <person name="Harrison R.J."/>
            <person name="Clarkson J.P."/>
        </authorList>
    </citation>
    <scope>NUCLEOTIDE SEQUENCE [LARGE SCALE GENOMIC DNA]</scope>
    <source>
        <strain evidence="2">RGR 97.0016</strain>
    </source>
</reference>
<evidence type="ECO:0000313" key="1">
    <source>
        <dbReference type="EMBL" id="RYO55584.1"/>
    </source>
</evidence>
<accession>A0A4Q4RFU0</accession>
<comment type="caution">
    <text evidence="1">The sequence shown here is derived from an EMBL/GenBank/DDBJ whole genome shotgun (WGS) entry which is preliminary data.</text>
</comment>
<dbReference type="EMBL" id="PEJP01000037">
    <property type="protein sequence ID" value="RYO55584.1"/>
    <property type="molecule type" value="Genomic_DNA"/>
</dbReference>
<keyword evidence="2" id="KW-1185">Reference proteome</keyword>
<evidence type="ECO:0000313" key="2">
    <source>
        <dbReference type="Proteomes" id="UP000293823"/>
    </source>
</evidence>
<dbReference type="Proteomes" id="UP000293823">
    <property type="component" value="Unassembled WGS sequence"/>
</dbReference>
<dbReference type="AlphaFoldDB" id="A0A4Q4RFU0"/>
<sequence length="166" mass="18992">MEFTYHFTFEHSWDHTEVRSTKVTKSQVVNFEQSYIGEPGFDTYVTLEVIIAKIPPKLYSTTTTRWYREELSDCVADGGLWKRDEPLSINITGSFYSSLILKIERKERPKSTTDRVVDGIQQKSNEAIEKAQELTHDASNKIPKYGKDAGKMFGNMVGKRVSQASE</sequence>
<proteinExistence type="predicted"/>
<name>A0A4Q4RFU0_9PLEO</name>
<protein>
    <submittedName>
        <fullName evidence="1">Uncharacterized protein</fullName>
    </submittedName>
</protein>
<organism evidence="1 2">
    <name type="scientific">Alternaria arborescens</name>
    <dbReference type="NCBI Taxonomy" id="156630"/>
    <lineage>
        <taxon>Eukaryota</taxon>
        <taxon>Fungi</taxon>
        <taxon>Dikarya</taxon>
        <taxon>Ascomycota</taxon>
        <taxon>Pezizomycotina</taxon>
        <taxon>Dothideomycetes</taxon>
        <taxon>Pleosporomycetidae</taxon>
        <taxon>Pleosporales</taxon>
        <taxon>Pleosporineae</taxon>
        <taxon>Pleosporaceae</taxon>
        <taxon>Alternaria</taxon>
        <taxon>Alternaria sect. Alternaria</taxon>
    </lineage>
</organism>